<dbReference type="STRING" id="418985.A0A1V9Y1H9"/>
<dbReference type="Pfam" id="PF01094">
    <property type="entry name" value="ANF_receptor"/>
    <property type="match status" value="1"/>
</dbReference>
<gene>
    <name evidence="8" type="ORF">BIW11_00129</name>
</gene>
<feature type="domain" description="Receptor ligand binding region" evidence="7">
    <location>
        <begin position="63"/>
        <end position="165"/>
    </location>
</feature>
<evidence type="ECO:0000256" key="3">
    <source>
        <dbReference type="ARBA" id="ARBA00022989"/>
    </source>
</evidence>
<name>A0A1V9Y1H9_9ACAR</name>
<keyword evidence="5 8" id="KW-0675">Receptor</keyword>
<dbReference type="OrthoDB" id="425344at2759"/>
<dbReference type="GO" id="GO:0016020">
    <property type="term" value="C:membrane"/>
    <property type="evidence" value="ECO:0007669"/>
    <property type="project" value="UniProtKB-SubCell"/>
</dbReference>
<evidence type="ECO:0000256" key="4">
    <source>
        <dbReference type="ARBA" id="ARBA00023136"/>
    </source>
</evidence>
<comment type="subcellular location">
    <subcellularLocation>
        <location evidence="1">Membrane</location>
        <topology evidence="1">Multi-pass membrane protein</topology>
    </subcellularLocation>
</comment>
<dbReference type="InterPro" id="IPR001828">
    <property type="entry name" value="ANF_lig-bd_rcpt"/>
</dbReference>
<sequence length="281" mass="31822">MVQFCAAILCQEGLRHESVVQSRKQVNRLSWSGVISIEHSYSPTALEQSIEFIRDTIAMRDDANTSVTVGGVTTEQCHRGAKNTKNIVGIIGPGSSAVTIQVQNLLQLFNIPQIGYSATSRELSRKDFYKYFLRVVPSDEFQAKLMVDVLLKFNWTYVITINTEGEQVAGKLPASVADTSVSSYLLCRRPVSVSSPGETERVDFSLFSVHVPLASCVYVIRKMRRRRRRRRLRAESEVLEQARASWKRTRDISESGPGPALFCFSYPRYFRRCYSSPGWFT</sequence>
<keyword evidence="2" id="KW-0812">Transmembrane</keyword>
<protein>
    <submittedName>
        <fullName evidence="8">Metabotropic glutamate receptor 1-like</fullName>
    </submittedName>
</protein>
<keyword evidence="3" id="KW-1133">Transmembrane helix</keyword>
<dbReference type="InterPro" id="IPR000337">
    <property type="entry name" value="GPCR_3"/>
</dbReference>
<keyword evidence="4" id="KW-0472">Membrane</keyword>
<dbReference type="PRINTS" id="PR00248">
    <property type="entry name" value="GPCRMGR"/>
</dbReference>
<dbReference type="SUPFAM" id="SSF53822">
    <property type="entry name" value="Periplasmic binding protein-like I"/>
    <property type="match status" value="1"/>
</dbReference>
<dbReference type="GO" id="GO:0004930">
    <property type="term" value="F:G protein-coupled receptor activity"/>
    <property type="evidence" value="ECO:0007669"/>
    <property type="project" value="InterPro"/>
</dbReference>
<dbReference type="PANTHER" id="PTHR24060">
    <property type="entry name" value="METABOTROPIC GLUTAMATE RECEPTOR"/>
    <property type="match status" value="1"/>
</dbReference>
<dbReference type="AlphaFoldDB" id="A0A1V9Y1H9"/>
<dbReference type="EMBL" id="MNPL01000932">
    <property type="protein sequence ID" value="OQR79582.1"/>
    <property type="molecule type" value="Genomic_DNA"/>
</dbReference>
<reference evidence="8 9" key="1">
    <citation type="journal article" date="2017" name="Gigascience">
        <title>Draft genome of the honey bee ectoparasitic mite, Tropilaelaps mercedesae, is shaped by the parasitic life history.</title>
        <authorList>
            <person name="Dong X."/>
            <person name="Armstrong S.D."/>
            <person name="Xia D."/>
            <person name="Makepeace B.L."/>
            <person name="Darby A.C."/>
            <person name="Kadowaki T."/>
        </authorList>
    </citation>
    <scope>NUCLEOTIDE SEQUENCE [LARGE SCALE GENOMIC DNA]</scope>
    <source>
        <strain evidence="8">Wuxi-XJTLU</strain>
    </source>
</reference>
<keyword evidence="6" id="KW-0325">Glycoprotein</keyword>
<evidence type="ECO:0000313" key="8">
    <source>
        <dbReference type="EMBL" id="OQR79582.1"/>
    </source>
</evidence>
<comment type="caution">
    <text evidence="8">The sequence shown here is derived from an EMBL/GenBank/DDBJ whole genome shotgun (WGS) entry which is preliminary data.</text>
</comment>
<organism evidence="8 9">
    <name type="scientific">Tropilaelaps mercedesae</name>
    <dbReference type="NCBI Taxonomy" id="418985"/>
    <lineage>
        <taxon>Eukaryota</taxon>
        <taxon>Metazoa</taxon>
        <taxon>Ecdysozoa</taxon>
        <taxon>Arthropoda</taxon>
        <taxon>Chelicerata</taxon>
        <taxon>Arachnida</taxon>
        <taxon>Acari</taxon>
        <taxon>Parasitiformes</taxon>
        <taxon>Mesostigmata</taxon>
        <taxon>Gamasina</taxon>
        <taxon>Dermanyssoidea</taxon>
        <taxon>Laelapidae</taxon>
        <taxon>Tropilaelaps</taxon>
    </lineage>
</organism>
<accession>A0A1V9Y1H9</accession>
<evidence type="ECO:0000256" key="5">
    <source>
        <dbReference type="ARBA" id="ARBA00023170"/>
    </source>
</evidence>
<dbReference type="InterPro" id="IPR028082">
    <property type="entry name" value="Peripla_BP_I"/>
</dbReference>
<dbReference type="InParanoid" id="A0A1V9Y1H9"/>
<evidence type="ECO:0000256" key="6">
    <source>
        <dbReference type="ARBA" id="ARBA00023180"/>
    </source>
</evidence>
<evidence type="ECO:0000313" key="9">
    <source>
        <dbReference type="Proteomes" id="UP000192247"/>
    </source>
</evidence>
<evidence type="ECO:0000259" key="7">
    <source>
        <dbReference type="Pfam" id="PF01094"/>
    </source>
</evidence>
<evidence type="ECO:0000256" key="2">
    <source>
        <dbReference type="ARBA" id="ARBA00022692"/>
    </source>
</evidence>
<proteinExistence type="predicted"/>
<dbReference type="Gene3D" id="3.40.50.2300">
    <property type="match status" value="1"/>
</dbReference>
<dbReference type="InterPro" id="IPR050726">
    <property type="entry name" value="mGluR"/>
</dbReference>
<evidence type="ECO:0000256" key="1">
    <source>
        <dbReference type="ARBA" id="ARBA00004141"/>
    </source>
</evidence>
<dbReference type="Proteomes" id="UP000192247">
    <property type="component" value="Unassembled WGS sequence"/>
</dbReference>
<keyword evidence="9" id="KW-1185">Reference proteome</keyword>